<dbReference type="EMBL" id="MCBQ01010918">
    <property type="protein sequence ID" value="RKF71084.1"/>
    <property type="molecule type" value="Genomic_DNA"/>
</dbReference>
<reference evidence="1 2" key="1">
    <citation type="journal article" date="2018" name="BMC Genomics">
        <title>Comparative genome analyses reveal sequence features reflecting distinct modes of host-adaptation between dicot and monocot powdery mildew.</title>
        <authorList>
            <person name="Wu Y."/>
            <person name="Ma X."/>
            <person name="Pan Z."/>
            <person name="Kale S.D."/>
            <person name="Song Y."/>
            <person name="King H."/>
            <person name="Zhang Q."/>
            <person name="Presley C."/>
            <person name="Deng X."/>
            <person name="Wei C.I."/>
            <person name="Xiao S."/>
        </authorList>
    </citation>
    <scope>NUCLEOTIDE SEQUENCE [LARGE SCALE GENOMIC DNA]</scope>
    <source>
        <strain evidence="1">UMSG3</strain>
    </source>
</reference>
<organism evidence="1 2">
    <name type="scientific">Golovinomyces cichoracearum</name>
    <dbReference type="NCBI Taxonomy" id="62708"/>
    <lineage>
        <taxon>Eukaryota</taxon>
        <taxon>Fungi</taxon>
        <taxon>Dikarya</taxon>
        <taxon>Ascomycota</taxon>
        <taxon>Pezizomycotina</taxon>
        <taxon>Leotiomycetes</taxon>
        <taxon>Erysiphales</taxon>
        <taxon>Erysiphaceae</taxon>
        <taxon>Golovinomyces</taxon>
    </lineage>
</organism>
<dbReference type="AlphaFoldDB" id="A0A420I974"/>
<comment type="caution">
    <text evidence="1">The sequence shown here is derived from an EMBL/GenBank/DDBJ whole genome shotgun (WGS) entry which is preliminary data.</text>
</comment>
<sequence length="100" mass="11843">MDKCENSIINLLRNFLVKRGVYSPRERKTSKSAKLLNTIEKEDVHEWTEQEMLYQIKHGGVFSPNFDSWYGEFSSESRKVAKSSRQFLETYQGYQDKARK</sequence>
<accession>A0A420I974</accession>
<protein>
    <submittedName>
        <fullName evidence="1">Uncharacterized protein</fullName>
    </submittedName>
</protein>
<gene>
    <name evidence="1" type="ORF">GcM3_109024</name>
</gene>
<keyword evidence="2" id="KW-1185">Reference proteome</keyword>
<evidence type="ECO:0000313" key="1">
    <source>
        <dbReference type="EMBL" id="RKF71084.1"/>
    </source>
</evidence>
<evidence type="ECO:0000313" key="2">
    <source>
        <dbReference type="Proteomes" id="UP000283383"/>
    </source>
</evidence>
<name>A0A420I974_9PEZI</name>
<dbReference type="Proteomes" id="UP000283383">
    <property type="component" value="Unassembled WGS sequence"/>
</dbReference>
<proteinExistence type="predicted"/>